<protein>
    <recommendedName>
        <fullName evidence="6">Tetraspanin</fullName>
    </recommendedName>
</protein>
<dbReference type="AlphaFoldDB" id="A0A8B6EW61"/>
<dbReference type="InterPro" id="IPR000301">
    <property type="entry name" value="Tetraspanin_animals"/>
</dbReference>
<dbReference type="GO" id="GO:0005886">
    <property type="term" value="C:plasma membrane"/>
    <property type="evidence" value="ECO:0007669"/>
    <property type="project" value="TreeGrafter"/>
</dbReference>
<dbReference type="PANTHER" id="PTHR19282">
    <property type="entry name" value="TETRASPANIN"/>
    <property type="match status" value="1"/>
</dbReference>
<dbReference type="OrthoDB" id="6134317at2759"/>
<comment type="caution">
    <text evidence="7">The sequence shown here is derived from an EMBL/GenBank/DDBJ whole genome shotgun (WGS) entry which is preliminary data.</text>
</comment>
<evidence type="ECO:0000256" key="2">
    <source>
        <dbReference type="ARBA" id="ARBA00006840"/>
    </source>
</evidence>
<feature type="transmembrane region" description="Helical" evidence="6">
    <location>
        <begin position="85"/>
        <end position="106"/>
    </location>
</feature>
<evidence type="ECO:0000256" key="6">
    <source>
        <dbReference type="RuleBase" id="RU361218"/>
    </source>
</evidence>
<dbReference type="PANTHER" id="PTHR19282:SF541">
    <property type="entry name" value="TETRASPANIN"/>
    <property type="match status" value="1"/>
</dbReference>
<keyword evidence="5 6" id="KW-0472">Membrane</keyword>
<comment type="similarity">
    <text evidence="2 6">Belongs to the tetraspanin (TM4SF) family.</text>
</comment>
<evidence type="ECO:0000256" key="1">
    <source>
        <dbReference type="ARBA" id="ARBA00004141"/>
    </source>
</evidence>
<evidence type="ECO:0000256" key="4">
    <source>
        <dbReference type="ARBA" id="ARBA00022989"/>
    </source>
</evidence>
<organism evidence="7 8">
    <name type="scientific">Mytilus galloprovincialis</name>
    <name type="common">Mediterranean mussel</name>
    <dbReference type="NCBI Taxonomy" id="29158"/>
    <lineage>
        <taxon>Eukaryota</taxon>
        <taxon>Metazoa</taxon>
        <taxon>Spiralia</taxon>
        <taxon>Lophotrochozoa</taxon>
        <taxon>Mollusca</taxon>
        <taxon>Bivalvia</taxon>
        <taxon>Autobranchia</taxon>
        <taxon>Pteriomorphia</taxon>
        <taxon>Mytilida</taxon>
        <taxon>Mytiloidea</taxon>
        <taxon>Mytilidae</taxon>
        <taxon>Mytilinae</taxon>
        <taxon>Mytilus</taxon>
    </lineage>
</organism>
<dbReference type="Pfam" id="PF00335">
    <property type="entry name" value="Tetraspanin"/>
    <property type="match status" value="1"/>
</dbReference>
<sequence>MNSNTLYYLDSVCWSSYSIMTLEEGGRRTCIKVTIILVNIPVALFGLVAAGLGIWIAMDDPSFMHFTHLDEIELFDTSYVKTGSYIIVAGGFGVALFGILGIVAAATESMILLAAYTMLIALAMAVEVAATVLGVVFKHTVENTMEKAIGRSIREEFEGVADSENAFTIHFNAVQQKLECCGFNNSADFSKATKWNTTVDNVIQQIPPACCKNMTLSDQCVANPTPVNSYTMGCKEALADLFERYFSVIIGVAATLVFCQLVMMILSFLMMCTKVENSYNFKE</sequence>
<evidence type="ECO:0000313" key="8">
    <source>
        <dbReference type="Proteomes" id="UP000596742"/>
    </source>
</evidence>
<feature type="transmembrane region" description="Helical" evidence="6">
    <location>
        <begin position="113"/>
        <end position="137"/>
    </location>
</feature>
<reference evidence="7" key="1">
    <citation type="submission" date="2018-11" db="EMBL/GenBank/DDBJ databases">
        <authorList>
            <person name="Alioto T."/>
            <person name="Alioto T."/>
        </authorList>
    </citation>
    <scope>NUCLEOTIDE SEQUENCE</scope>
</reference>
<dbReference type="InterPro" id="IPR008952">
    <property type="entry name" value="Tetraspanin_EC2_sf"/>
</dbReference>
<evidence type="ECO:0000256" key="5">
    <source>
        <dbReference type="ARBA" id="ARBA00023136"/>
    </source>
</evidence>
<evidence type="ECO:0000313" key="7">
    <source>
        <dbReference type="EMBL" id="VDI40944.1"/>
    </source>
</evidence>
<dbReference type="EMBL" id="UYJE01005855">
    <property type="protein sequence ID" value="VDI40944.1"/>
    <property type="molecule type" value="Genomic_DNA"/>
</dbReference>
<dbReference type="PRINTS" id="PR00259">
    <property type="entry name" value="TMFOUR"/>
</dbReference>
<dbReference type="SUPFAM" id="SSF48652">
    <property type="entry name" value="Tetraspanin"/>
    <property type="match status" value="1"/>
</dbReference>
<keyword evidence="3 6" id="KW-0812">Transmembrane</keyword>
<name>A0A8B6EW61_MYTGA</name>
<proteinExistence type="inferred from homology"/>
<comment type="subcellular location">
    <subcellularLocation>
        <location evidence="1 6">Membrane</location>
        <topology evidence="1 6">Multi-pass membrane protein</topology>
    </subcellularLocation>
</comment>
<accession>A0A8B6EW61</accession>
<dbReference type="PIRSF" id="PIRSF002419">
    <property type="entry name" value="Tetraspanin"/>
    <property type="match status" value="1"/>
</dbReference>
<keyword evidence="4 6" id="KW-1133">Transmembrane helix</keyword>
<evidence type="ECO:0000256" key="3">
    <source>
        <dbReference type="ARBA" id="ARBA00022692"/>
    </source>
</evidence>
<keyword evidence="8" id="KW-1185">Reference proteome</keyword>
<feature type="transmembrane region" description="Helical" evidence="6">
    <location>
        <begin position="34"/>
        <end position="58"/>
    </location>
</feature>
<dbReference type="Gene3D" id="1.10.1450.10">
    <property type="entry name" value="Tetraspanin"/>
    <property type="match status" value="1"/>
</dbReference>
<feature type="transmembrane region" description="Helical" evidence="6">
    <location>
        <begin position="245"/>
        <end position="272"/>
    </location>
</feature>
<gene>
    <name evidence="7" type="ORF">MGAL_10B075898</name>
</gene>
<dbReference type="Proteomes" id="UP000596742">
    <property type="component" value="Unassembled WGS sequence"/>
</dbReference>
<dbReference type="InterPro" id="IPR018499">
    <property type="entry name" value="Tetraspanin/Peripherin"/>
</dbReference>